<dbReference type="InterPro" id="IPR035983">
    <property type="entry name" value="Hect_E3_ubiquitin_ligase"/>
</dbReference>
<organism evidence="4 5">
    <name type="scientific">Ditylenchus dipsaci</name>
    <dbReference type="NCBI Taxonomy" id="166011"/>
    <lineage>
        <taxon>Eukaryota</taxon>
        <taxon>Metazoa</taxon>
        <taxon>Ecdysozoa</taxon>
        <taxon>Nematoda</taxon>
        <taxon>Chromadorea</taxon>
        <taxon>Rhabditida</taxon>
        <taxon>Tylenchina</taxon>
        <taxon>Tylenchomorpha</taxon>
        <taxon>Sphaerularioidea</taxon>
        <taxon>Anguinidae</taxon>
        <taxon>Anguininae</taxon>
        <taxon>Ditylenchus</taxon>
    </lineage>
</organism>
<sequence length="143" mass="16360">MKGWDILDQNRSSSTSSAGSSNLAGSRREDHYPEYRIGRIKHKRIKVHRNDDLLLENAIRVMNFHAIRKSVLEIEYFGEEGTGLGPTLEFYALVAAEFQRKSLTMWLCDDLDEHQTQLEAHELDLGEGAKLLGKAFLLSDWIK</sequence>
<evidence type="ECO:0000256" key="3">
    <source>
        <dbReference type="SAM" id="MobiDB-lite"/>
    </source>
</evidence>
<dbReference type="InterPro" id="IPR045322">
    <property type="entry name" value="HECTD1/TRIP12-like"/>
</dbReference>
<dbReference type="Gene3D" id="3.90.1750.10">
    <property type="entry name" value="Hect, E3 ligase catalytic domains"/>
    <property type="match status" value="1"/>
</dbReference>
<accession>A0A915EGQ9</accession>
<keyword evidence="1 2" id="KW-0808">Transferase</keyword>
<evidence type="ECO:0000313" key="4">
    <source>
        <dbReference type="Proteomes" id="UP000887574"/>
    </source>
</evidence>
<feature type="compositionally biased region" description="Low complexity" evidence="3">
    <location>
        <begin position="10"/>
        <end position="25"/>
    </location>
</feature>
<dbReference type="Proteomes" id="UP000887574">
    <property type="component" value="Unplaced"/>
</dbReference>
<reference evidence="5" key="1">
    <citation type="submission" date="2022-11" db="UniProtKB">
        <authorList>
            <consortium name="WormBaseParasite"/>
        </authorList>
    </citation>
    <scope>IDENTIFICATION</scope>
</reference>
<comment type="similarity">
    <text evidence="2">Belongs to the UPL family. K-HECT subfamily.</text>
</comment>
<comment type="pathway">
    <text evidence="2">Protein modification; protein ubiquitination.</text>
</comment>
<dbReference type="GO" id="GO:0061630">
    <property type="term" value="F:ubiquitin protein ligase activity"/>
    <property type="evidence" value="ECO:0007669"/>
    <property type="project" value="UniProtKB-UniRule"/>
</dbReference>
<feature type="region of interest" description="Disordered" evidence="3">
    <location>
        <begin position="1"/>
        <end position="27"/>
    </location>
</feature>
<comment type="catalytic activity">
    <reaction evidence="2">
        <text>S-ubiquitinyl-[E2 ubiquitin-conjugating enzyme]-L-cysteine + [acceptor protein]-L-lysine = [E2 ubiquitin-conjugating enzyme]-L-cysteine + N(6)-ubiquitinyl-[acceptor protein]-L-lysine.</text>
        <dbReference type="EC" id="2.3.2.26"/>
    </reaction>
</comment>
<dbReference type="GO" id="GO:0043161">
    <property type="term" value="P:proteasome-mediated ubiquitin-dependent protein catabolic process"/>
    <property type="evidence" value="ECO:0007669"/>
    <property type="project" value="TreeGrafter"/>
</dbReference>
<proteinExistence type="inferred from homology"/>
<protein>
    <recommendedName>
        <fullName evidence="2">E3 ubiquitin-protein ligase</fullName>
        <ecNumber evidence="2">2.3.2.26</ecNumber>
    </recommendedName>
</protein>
<evidence type="ECO:0000256" key="1">
    <source>
        <dbReference type="ARBA" id="ARBA00022679"/>
    </source>
</evidence>
<dbReference type="WBParaSite" id="jg5716">
    <property type="protein sequence ID" value="jg5716"/>
    <property type="gene ID" value="jg5716"/>
</dbReference>
<dbReference type="EC" id="2.3.2.26" evidence="2"/>
<dbReference type="SUPFAM" id="SSF56204">
    <property type="entry name" value="Hect, E3 ligase catalytic domain"/>
    <property type="match status" value="1"/>
</dbReference>
<dbReference type="GO" id="GO:0016607">
    <property type="term" value="C:nuclear speck"/>
    <property type="evidence" value="ECO:0007669"/>
    <property type="project" value="TreeGrafter"/>
</dbReference>
<keyword evidence="4" id="KW-1185">Reference proteome</keyword>
<evidence type="ECO:0000313" key="5">
    <source>
        <dbReference type="WBParaSite" id="jg5716"/>
    </source>
</evidence>
<dbReference type="PANTHER" id="PTHR45670">
    <property type="entry name" value="E3 UBIQUITIN-PROTEIN LIGASE TRIP12"/>
    <property type="match status" value="1"/>
</dbReference>
<comment type="function">
    <text evidence="2">E3 ubiquitin-protein ligase which accepts ubiquitin from an E2 ubiquitin-conjugating enzyme in the form of a thioester and then directly transfers the ubiquitin to targeted substrates.</text>
</comment>
<evidence type="ECO:0000256" key="2">
    <source>
        <dbReference type="RuleBase" id="RU369009"/>
    </source>
</evidence>
<dbReference type="PANTHER" id="PTHR45670:SF1">
    <property type="entry name" value="E3 UBIQUITIN-PROTEIN LIGASE HECTD1"/>
    <property type="match status" value="1"/>
</dbReference>
<dbReference type="AlphaFoldDB" id="A0A915EGQ9"/>
<keyword evidence="2" id="KW-0833">Ubl conjugation pathway</keyword>
<name>A0A915EGQ9_9BILA</name>
<dbReference type="GO" id="GO:0070534">
    <property type="term" value="P:protein K63-linked ubiquitination"/>
    <property type="evidence" value="ECO:0007669"/>
    <property type="project" value="TreeGrafter"/>
</dbReference>